<proteinExistence type="predicted"/>
<dbReference type="InterPro" id="IPR050951">
    <property type="entry name" value="Retrovirus_Pol_polyprotein"/>
</dbReference>
<dbReference type="InterPro" id="IPR012337">
    <property type="entry name" value="RNaseH-like_sf"/>
</dbReference>
<evidence type="ECO:0000259" key="1">
    <source>
        <dbReference type="PROSITE" id="PS50994"/>
    </source>
</evidence>
<feature type="non-terminal residue" evidence="2">
    <location>
        <position position="1"/>
    </location>
</feature>
<dbReference type="PROSITE" id="PS50994">
    <property type="entry name" value="INTEGRASE"/>
    <property type="match status" value="1"/>
</dbReference>
<accession>A0A8T1SQE1</accession>
<dbReference type="InterPro" id="IPR036397">
    <property type="entry name" value="RNaseH_sf"/>
</dbReference>
<dbReference type="PANTHER" id="PTHR37984">
    <property type="entry name" value="PROTEIN CBG26694"/>
    <property type="match status" value="1"/>
</dbReference>
<name>A0A8T1SQE1_CHESE</name>
<protein>
    <recommendedName>
        <fullName evidence="1">Integrase catalytic domain-containing protein</fullName>
    </recommendedName>
</protein>
<dbReference type="Gene3D" id="3.30.420.10">
    <property type="entry name" value="Ribonuclease H-like superfamily/Ribonuclease H"/>
    <property type="match status" value="1"/>
</dbReference>
<dbReference type="Proteomes" id="UP000765507">
    <property type="component" value="Unassembled WGS sequence"/>
</dbReference>
<dbReference type="Pfam" id="PF00665">
    <property type="entry name" value="rve"/>
    <property type="match status" value="1"/>
</dbReference>
<dbReference type="GO" id="GO:0015074">
    <property type="term" value="P:DNA integration"/>
    <property type="evidence" value="ECO:0007669"/>
    <property type="project" value="InterPro"/>
</dbReference>
<evidence type="ECO:0000313" key="3">
    <source>
        <dbReference type="Proteomes" id="UP000765507"/>
    </source>
</evidence>
<dbReference type="AlphaFoldDB" id="A0A8T1SQE1"/>
<organism evidence="2 3">
    <name type="scientific">Chelydra serpentina</name>
    <name type="common">Snapping turtle</name>
    <name type="synonym">Testudo serpentina</name>
    <dbReference type="NCBI Taxonomy" id="8475"/>
    <lineage>
        <taxon>Eukaryota</taxon>
        <taxon>Metazoa</taxon>
        <taxon>Chordata</taxon>
        <taxon>Craniata</taxon>
        <taxon>Vertebrata</taxon>
        <taxon>Euteleostomi</taxon>
        <taxon>Archelosauria</taxon>
        <taxon>Testudinata</taxon>
        <taxon>Testudines</taxon>
        <taxon>Cryptodira</taxon>
        <taxon>Durocryptodira</taxon>
        <taxon>Americhelydia</taxon>
        <taxon>Chelydroidea</taxon>
        <taxon>Chelydridae</taxon>
        <taxon>Chelydra</taxon>
    </lineage>
</organism>
<reference evidence="2 3" key="1">
    <citation type="journal article" date="2020" name="G3 (Bethesda)">
        <title>Draft Genome of the Common Snapping Turtle, Chelydra serpentina, a Model for Phenotypic Plasticity in Reptiles.</title>
        <authorList>
            <person name="Das D."/>
            <person name="Singh S.K."/>
            <person name="Bierstedt J."/>
            <person name="Erickson A."/>
            <person name="Galli G.L.J."/>
            <person name="Crossley D.A. 2nd"/>
            <person name="Rhen T."/>
        </authorList>
    </citation>
    <scope>NUCLEOTIDE SEQUENCE [LARGE SCALE GENOMIC DNA]</scope>
    <source>
        <strain evidence="2">KW</strain>
    </source>
</reference>
<dbReference type="SUPFAM" id="SSF53098">
    <property type="entry name" value="Ribonuclease H-like"/>
    <property type="match status" value="1"/>
</dbReference>
<gene>
    <name evidence="2" type="ORF">G0U57_002771</name>
</gene>
<sequence length="194" mass="21355">ALFQHLQIDFIDLPKAFGKKHLLVLVCSLTSWVEAFPTANCTASTVTKVLLRDIIPSFGVPASIDSDKGAHFTSYVLKQIKEGLGISHSFHTPYHPQSSGKVERTNRELKTALSKYCQETGLQWPQVLPIVLFHLRTRPTRVLGLSPFELLYGHPPAKGGSLPRVDISLLGRGSHNRFSVSLLTSSPPCSLESL</sequence>
<dbReference type="InterPro" id="IPR001584">
    <property type="entry name" value="Integrase_cat-core"/>
</dbReference>
<feature type="domain" description="Integrase catalytic" evidence="1">
    <location>
        <begin position="1"/>
        <end position="155"/>
    </location>
</feature>
<evidence type="ECO:0000313" key="2">
    <source>
        <dbReference type="EMBL" id="KAG6930870.1"/>
    </source>
</evidence>
<dbReference type="GO" id="GO:0003676">
    <property type="term" value="F:nucleic acid binding"/>
    <property type="evidence" value="ECO:0007669"/>
    <property type="project" value="InterPro"/>
</dbReference>
<comment type="caution">
    <text evidence="2">The sequence shown here is derived from an EMBL/GenBank/DDBJ whole genome shotgun (WGS) entry which is preliminary data.</text>
</comment>
<keyword evidence="3" id="KW-1185">Reference proteome</keyword>
<dbReference type="OrthoDB" id="9906983at2759"/>
<dbReference type="EMBL" id="JAHGAV010000134">
    <property type="protein sequence ID" value="KAG6930870.1"/>
    <property type="molecule type" value="Genomic_DNA"/>
</dbReference>
<dbReference type="PANTHER" id="PTHR37984:SF12">
    <property type="entry name" value="RIBONUCLEASE H"/>
    <property type="match status" value="1"/>
</dbReference>